<dbReference type="Proteomes" id="UP000030403">
    <property type="component" value="Unassembled WGS sequence"/>
</dbReference>
<evidence type="ECO:0000256" key="1">
    <source>
        <dbReference type="SAM" id="Phobius"/>
    </source>
</evidence>
<evidence type="ECO:0000313" key="3">
    <source>
        <dbReference type="Proteomes" id="UP000030403"/>
    </source>
</evidence>
<proteinExistence type="predicted"/>
<feature type="transmembrane region" description="Helical" evidence="1">
    <location>
        <begin position="20"/>
        <end position="42"/>
    </location>
</feature>
<organism evidence="2 3">
    <name type="scientific">Pontibacillus marinus BH030004 = DSM 16465</name>
    <dbReference type="NCBI Taxonomy" id="1385511"/>
    <lineage>
        <taxon>Bacteria</taxon>
        <taxon>Bacillati</taxon>
        <taxon>Bacillota</taxon>
        <taxon>Bacilli</taxon>
        <taxon>Bacillales</taxon>
        <taxon>Bacillaceae</taxon>
        <taxon>Pontibacillus</taxon>
    </lineage>
</organism>
<keyword evidence="1" id="KW-0472">Membrane</keyword>
<gene>
    <name evidence="2" type="ORF">N783_13115</name>
</gene>
<comment type="caution">
    <text evidence="2">The sequence shown here is derived from an EMBL/GenBank/DDBJ whole genome shotgun (WGS) entry which is preliminary data.</text>
</comment>
<feature type="transmembrane region" description="Helical" evidence="1">
    <location>
        <begin position="48"/>
        <end position="72"/>
    </location>
</feature>
<accession>A0A0A5FYN4</accession>
<dbReference type="eggNOG" id="ENOG5030CI1">
    <property type="taxonomic scope" value="Bacteria"/>
</dbReference>
<evidence type="ECO:0000313" key="2">
    <source>
        <dbReference type="EMBL" id="KGX85926.1"/>
    </source>
</evidence>
<protein>
    <submittedName>
        <fullName evidence="2">Uncharacterized protein</fullName>
    </submittedName>
</protein>
<dbReference type="RefSeq" id="WP_027448752.1">
    <property type="nucleotide sequence ID" value="NZ_AVPF01000035.1"/>
</dbReference>
<dbReference type="STRING" id="1385511.GCA_000425225_02288"/>
<keyword evidence="1" id="KW-0812">Transmembrane</keyword>
<dbReference type="EMBL" id="AVPF01000035">
    <property type="protein sequence ID" value="KGX85926.1"/>
    <property type="molecule type" value="Genomic_DNA"/>
</dbReference>
<keyword evidence="3" id="KW-1185">Reference proteome</keyword>
<reference evidence="2 3" key="1">
    <citation type="submission" date="2013-08" db="EMBL/GenBank/DDBJ databases">
        <authorList>
            <person name="Huang J."/>
            <person name="Wang G."/>
        </authorList>
    </citation>
    <scope>NUCLEOTIDE SEQUENCE [LARGE SCALE GENOMIC DNA]</scope>
    <source>
        <strain evidence="2 3">BH030004</strain>
    </source>
</reference>
<name>A0A0A5FYN4_9BACI</name>
<dbReference type="OrthoDB" id="2974573at2"/>
<keyword evidence="1" id="KW-1133">Transmembrane helix</keyword>
<dbReference type="AlphaFoldDB" id="A0A0A5FYN4"/>
<sequence>MFNREKQLLKWGETRKMGKWKYVFLYGVFMGGTFYFIFSILLNTIFNTYYSLLVLLIEAVPFGIILGIATWIMSERKYKKYRLLNK</sequence>